<dbReference type="SUPFAM" id="SSF50129">
    <property type="entry name" value="GroES-like"/>
    <property type="match status" value="1"/>
</dbReference>
<dbReference type="PROSITE" id="PS00059">
    <property type="entry name" value="ADH_ZINC"/>
    <property type="match status" value="1"/>
</dbReference>
<dbReference type="GO" id="GO:0004022">
    <property type="term" value="F:alcohol dehydrogenase (NAD+) activity"/>
    <property type="evidence" value="ECO:0007669"/>
    <property type="project" value="UniProtKB-EC"/>
</dbReference>
<proteinExistence type="inferred from homology"/>
<dbReference type="SMART" id="SM00829">
    <property type="entry name" value="PKS_ER"/>
    <property type="match status" value="1"/>
</dbReference>
<dbReference type="InterPro" id="IPR020843">
    <property type="entry name" value="ER"/>
</dbReference>
<dbReference type="Gene3D" id="3.90.180.10">
    <property type="entry name" value="Medium-chain alcohol dehydrogenases, catalytic domain"/>
    <property type="match status" value="1"/>
</dbReference>
<evidence type="ECO:0000313" key="10">
    <source>
        <dbReference type="Proteomes" id="UP000054893"/>
    </source>
</evidence>
<dbReference type="Pfam" id="PF08240">
    <property type="entry name" value="ADH_N"/>
    <property type="match status" value="1"/>
</dbReference>
<comment type="similarity">
    <text evidence="2 7">Belongs to the zinc-containing alcohol dehydrogenase family.</text>
</comment>
<dbReference type="InterPro" id="IPR013154">
    <property type="entry name" value="ADH-like_N"/>
</dbReference>
<evidence type="ECO:0000256" key="3">
    <source>
        <dbReference type="ARBA" id="ARBA00013190"/>
    </source>
</evidence>
<protein>
    <recommendedName>
        <fullName evidence="3">alcohol dehydrogenase</fullName>
        <ecNumber evidence="3">1.1.1.1</ecNumber>
    </recommendedName>
</protein>
<dbReference type="PANTHER" id="PTHR42940:SF8">
    <property type="entry name" value="VACUOLAR PROTEIN SORTING-ASSOCIATED PROTEIN 11"/>
    <property type="match status" value="1"/>
</dbReference>
<sequence length="347" mass="36921">MKASVLHAYDESLSRDEFVRYEDVEDPKITRPTDVIVRIGGAGVCRTDLHVVEGIWRSKVDVVLPYIMGHENAGWVEAVGSAVESIKVGDPVICHPLVTSGHCLACRRGDDMHATDSSFPGINANGGYAEYLLTGERSLIKLPTSLAPKDVAPYTDAGLTAYRAAKKASRHLLPGQFAVVIGAGGLGHIGIQVLKALCAAEIIVVDRSETALQLAKECGADHTVKGGTDEVQGVLELTGGNGAEAVIDFVGEGDAIAKGLDMTRNGGFYYIVGYGGKIELPTIDMITSEKTIVGNLVGTYPELVELMALADRGLVHLATKEYRLSEANQALKDLHHGKVRGRAVLIP</sequence>
<dbReference type="AlphaFoldDB" id="A0A158FYQ5"/>
<evidence type="ECO:0000256" key="1">
    <source>
        <dbReference type="ARBA" id="ARBA00001947"/>
    </source>
</evidence>
<dbReference type="InterPro" id="IPR011032">
    <property type="entry name" value="GroES-like_sf"/>
</dbReference>
<keyword evidence="6" id="KW-0560">Oxidoreductase</keyword>
<keyword evidence="4 7" id="KW-0479">Metal-binding</keyword>
<dbReference type="PANTHER" id="PTHR42940">
    <property type="entry name" value="ALCOHOL DEHYDROGENASE 1-RELATED"/>
    <property type="match status" value="1"/>
</dbReference>
<organism evidence="9 10">
    <name type="scientific">Caballeronia sordidicola</name>
    <name type="common">Burkholderia sordidicola</name>
    <dbReference type="NCBI Taxonomy" id="196367"/>
    <lineage>
        <taxon>Bacteria</taxon>
        <taxon>Pseudomonadati</taxon>
        <taxon>Pseudomonadota</taxon>
        <taxon>Betaproteobacteria</taxon>
        <taxon>Burkholderiales</taxon>
        <taxon>Burkholderiaceae</taxon>
        <taxon>Caballeronia</taxon>
    </lineage>
</organism>
<evidence type="ECO:0000313" key="9">
    <source>
        <dbReference type="EMBL" id="SAL24922.1"/>
    </source>
</evidence>
<evidence type="ECO:0000256" key="2">
    <source>
        <dbReference type="ARBA" id="ARBA00008072"/>
    </source>
</evidence>
<dbReference type="InterPro" id="IPR036291">
    <property type="entry name" value="NAD(P)-bd_dom_sf"/>
</dbReference>
<reference evidence="9 10" key="1">
    <citation type="submission" date="2016-01" db="EMBL/GenBank/DDBJ databases">
        <authorList>
            <person name="Oliw E.H."/>
        </authorList>
    </citation>
    <scope>NUCLEOTIDE SEQUENCE [LARGE SCALE GENOMIC DNA]</scope>
    <source>
        <strain evidence="9">LMG 22029</strain>
    </source>
</reference>
<dbReference type="GO" id="GO:0008270">
    <property type="term" value="F:zinc ion binding"/>
    <property type="evidence" value="ECO:0007669"/>
    <property type="project" value="InterPro"/>
</dbReference>
<dbReference type="CDD" id="cd05284">
    <property type="entry name" value="arabinose_DH_like"/>
    <property type="match status" value="1"/>
</dbReference>
<evidence type="ECO:0000256" key="5">
    <source>
        <dbReference type="ARBA" id="ARBA00022833"/>
    </source>
</evidence>
<dbReference type="InterPro" id="IPR013149">
    <property type="entry name" value="ADH-like_C"/>
</dbReference>
<comment type="cofactor">
    <cofactor evidence="1 7">
        <name>Zn(2+)</name>
        <dbReference type="ChEBI" id="CHEBI:29105"/>
    </cofactor>
</comment>
<gene>
    <name evidence="9" type="ORF">AWB64_01984</name>
</gene>
<dbReference type="OrthoDB" id="9771084at2"/>
<dbReference type="RefSeq" id="WP_060818510.1">
    <property type="nucleotide sequence ID" value="NZ_FCOC02000004.1"/>
</dbReference>
<evidence type="ECO:0000259" key="8">
    <source>
        <dbReference type="SMART" id="SM00829"/>
    </source>
</evidence>
<dbReference type="EMBL" id="FCOC02000004">
    <property type="protein sequence ID" value="SAL24922.1"/>
    <property type="molecule type" value="Genomic_DNA"/>
</dbReference>
<name>A0A158FYQ5_CABSO</name>
<evidence type="ECO:0000256" key="6">
    <source>
        <dbReference type="ARBA" id="ARBA00023002"/>
    </source>
</evidence>
<dbReference type="InterPro" id="IPR002328">
    <property type="entry name" value="ADH_Zn_CS"/>
</dbReference>
<dbReference type="SUPFAM" id="SSF51735">
    <property type="entry name" value="NAD(P)-binding Rossmann-fold domains"/>
    <property type="match status" value="1"/>
</dbReference>
<feature type="domain" description="Enoyl reductase (ER)" evidence="8">
    <location>
        <begin position="14"/>
        <end position="345"/>
    </location>
</feature>
<dbReference type="Pfam" id="PF00107">
    <property type="entry name" value="ADH_zinc_N"/>
    <property type="match status" value="1"/>
</dbReference>
<dbReference type="Gene3D" id="3.40.50.720">
    <property type="entry name" value="NAD(P)-binding Rossmann-like Domain"/>
    <property type="match status" value="1"/>
</dbReference>
<evidence type="ECO:0000256" key="4">
    <source>
        <dbReference type="ARBA" id="ARBA00022723"/>
    </source>
</evidence>
<dbReference type="Proteomes" id="UP000054893">
    <property type="component" value="Unassembled WGS sequence"/>
</dbReference>
<evidence type="ECO:0000256" key="7">
    <source>
        <dbReference type="RuleBase" id="RU361277"/>
    </source>
</evidence>
<dbReference type="EC" id="1.1.1.1" evidence="3"/>
<accession>A0A158FYQ5</accession>
<keyword evidence="5 7" id="KW-0862">Zinc</keyword>